<dbReference type="EMBL" id="CM010636">
    <property type="protein sequence ID" value="RID46062.1"/>
    <property type="molecule type" value="Genomic_DNA"/>
</dbReference>
<organism evidence="1 2">
    <name type="scientific">Brassica campestris</name>
    <name type="common">Field mustard</name>
    <dbReference type="NCBI Taxonomy" id="3711"/>
    <lineage>
        <taxon>Eukaryota</taxon>
        <taxon>Viridiplantae</taxon>
        <taxon>Streptophyta</taxon>
        <taxon>Embryophyta</taxon>
        <taxon>Tracheophyta</taxon>
        <taxon>Spermatophyta</taxon>
        <taxon>Magnoliopsida</taxon>
        <taxon>eudicotyledons</taxon>
        <taxon>Gunneridae</taxon>
        <taxon>Pentapetalae</taxon>
        <taxon>rosids</taxon>
        <taxon>malvids</taxon>
        <taxon>Brassicales</taxon>
        <taxon>Brassicaceae</taxon>
        <taxon>Brassiceae</taxon>
        <taxon>Brassica</taxon>
    </lineage>
</organism>
<name>A0A397XXG5_BRACM</name>
<sequence>MNLSFLRKTIPVDFYDFPGLSLEVPLTKDQAFYNIGCDTSNQWLVLDYLR</sequence>
<reference evidence="1 2" key="1">
    <citation type="submission" date="2018-06" db="EMBL/GenBank/DDBJ databases">
        <title>WGS assembly of Brassica rapa FPsc.</title>
        <authorList>
            <person name="Bowman J."/>
            <person name="Kohchi T."/>
            <person name="Yamato K."/>
            <person name="Jenkins J."/>
            <person name="Shu S."/>
            <person name="Ishizaki K."/>
            <person name="Yamaoka S."/>
            <person name="Nishihama R."/>
            <person name="Nakamura Y."/>
            <person name="Berger F."/>
            <person name="Adam C."/>
            <person name="Aki S."/>
            <person name="Althoff F."/>
            <person name="Araki T."/>
            <person name="Arteaga-Vazquez M."/>
            <person name="Balasubrmanian S."/>
            <person name="Bauer D."/>
            <person name="Boehm C."/>
            <person name="Briginshaw L."/>
            <person name="Caballero-Perez J."/>
            <person name="Catarino B."/>
            <person name="Chen F."/>
            <person name="Chiyoda S."/>
            <person name="Chovatia M."/>
            <person name="Davies K."/>
            <person name="Delmans M."/>
            <person name="Demura T."/>
            <person name="Dierschke T."/>
            <person name="Dolan L."/>
            <person name="Dorantes-Acosta A."/>
            <person name="Eklund D."/>
            <person name="Florent S."/>
            <person name="Flores-Sandoval E."/>
            <person name="Fujiyama A."/>
            <person name="Fukuzawa H."/>
            <person name="Galik B."/>
            <person name="Grimanelli D."/>
            <person name="Grimwood J."/>
            <person name="Grossniklaus U."/>
            <person name="Hamada T."/>
            <person name="Haseloff J."/>
            <person name="Hetherington A."/>
            <person name="Higo A."/>
            <person name="Hirakawa Y."/>
            <person name="Hundley H."/>
            <person name="Ikeda Y."/>
            <person name="Inoue K."/>
            <person name="Inoue S."/>
            <person name="Ishida S."/>
            <person name="Jia Q."/>
            <person name="Kakita M."/>
            <person name="Kanazawa T."/>
            <person name="Kawai Y."/>
            <person name="Kawashima T."/>
            <person name="Kennedy M."/>
            <person name="Kinose K."/>
            <person name="Kinoshita T."/>
            <person name="Kohara Y."/>
            <person name="Koide E."/>
            <person name="Komatsu K."/>
            <person name="Kopischke S."/>
            <person name="Kubo M."/>
            <person name="Kyozuka J."/>
            <person name="Lagercrantz U."/>
            <person name="Lin S."/>
            <person name="Lindquist E."/>
            <person name="Lipzen A."/>
            <person name="Lu C."/>
            <person name="Luna E."/>
            <person name="Martienssen R."/>
            <person name="Minamino N."/>
            <person name="Mizutani M."/>
            <person name="Mizutani M."/>
            <person name="Mochizuki N."/>
            <person name="Monte I."/>
            <person name="Mosher R."/>
            <person name="Nagasaki H."/>
            <person name="Nakagami H."/>
            <person name="Naramoto S."/>
            <person name="Nishitani K."/>
            <person name="Ohtani M."/>
            <person name="Okamoto T."/>
            <person name="Okumura M."/>
            <person name="Phillips J."/>
            <person name="Pollak B."/>
            <person name="Reinders A."/>
            <person name="Roevekamp M."/>
            <person name="Sano R."/>
            <person name="Sawa S."/>
            <person name="Schmid M."/>
            <person name="Shirakawa M."/>
            <person name="Solano R."/>
            <person name="Spunde A."/>
            <person name="Suetsugu N."/>
            <person name="Sugano S."/>
            <person name="Sugiyama A."/>
            <person name="Sun R."/>
            <person name="Suzuki Y."/>
            <person name="Takenaka M."/>
            <person name="Takezawa D."/>
            <person name="Tomogane H."/>
            <person name="Tsuzuki M."/>
            <person name="Ueda T."/>
            <person name="Umeda M."/>
            <person name="Ward J."/>
            <person name="Watanabe Y."/>
            <person name="Yazaki K."/>
            <person name="Yokoyama R."/>
            <person name="Yoshitake Y."/>
            <person name="Yotsui I."/>
            <person name="Zachgo S."/>
            <person name="Schmutz J."/>
        </authorList>
    </citation>
    <scope>NUCLEOTIDE SEQUENCE [LARGE SCALE GENOMIC DNA]</scope>
    <source>
        <strain evidence="2">cv. B-3</strain>
    </source>
</reference>
<proteinExistence type="predicted"/>
<dbReference type="Proteomes" id="UP000264353">
    <property type="component" value="Chromosome A9"/>
</dbReference>
<protein>
    <submittedName>
        <fullName evidence="1">Uncharacterized protein</fullName>
    </submittedName>
</protein>
<dbReference type="AlphaFoldDB" id="A0A397XXG5"/>
<evidence type="ECO:0000313" key="2">
    <source>
        <dbReference type="Proteomes" id="UP000264353"/>
    </source>
</evidence>
<evidence type="ECO:0000313" key="1">
    <source>
        <dbReference type="EMBL" id="RID46062.1"/>
    </source>
</evidence>
<gene>
    <name evidence="1" type="ORF">BRARA_I02749</name>
</gene>
<accession>A0A397XXG5</accession>